<reference evidence="2 3" key="1">
    <citation type="journal article" date="2020" name="Nature">
        <title>Six reference-quality genomes reveal evolution of bat adaptations.</title>
        <authorList>
            <person name="Jebb D."/>
            <person name="Huang Z."/>
            <person name="Pippel M."/>
            <person name="Hughes G.M."/>
            <person name="Lavrichenko K."/>
            <person name="Devanna P."/>
            <person name="Winkler S."/>
            <person name="Jermiin L.S."/>
            <person name="Skirmuntt E.C."/>
            <person name="Katzourakis A."/>
            <person name="Burkitt-Gray L."/>
            <person name="Ray D.A."/>
            <person name="Sullivan K.A.M."/>
            <person name="Roscito J.G."/>
            <person name="Kirilenko B.M."/>
            <person name="Davalos L.M."/>
            <person name="Corthals A.P."/>
            <person name="Power M.L."/>
            <person name="Jones G."/>
            <person name="Ransome R.D."/>
            <person name="Dechmann D.K.N."/>
            <person name="Locatelli A.G."/>
            <person name="Puechmaille S.J."/>
            <person name="Fedrigo O."/>
            <person name="Jarvis E.D."/>
            <person name="Hiller M."/>
            <person name="Vernes S.C."/>
            <person name="Myers E.W."/>
            <person name="Teeling E.C."/>
        </authorList>
    </citation>
    <scope>NUCLEOTIDE SEQUENCE [LARGE SCALE GENOMIC DNA]</scope>
    <source>
        <strain evidence="2">MRhiFer1</strain>
        <tissue evidence="2">Lung</tissue>
    </source>
</reference>
<feature type="region of interest" description="Disordered" evidence="1">
    <location>
        <begin position="345"/>
        <end position="463"/>
    </location>
</feature>
<gene>
    <name evidence="2" type="ORF">mRhiFer1_002204</name>
</gene>
<accession>A0A7J7RNB8</accession>
<sequence>MTSCRHHSGYLADDEAGHTTYLARVQPPKKPAFPEMRQASKLGHMPHPPSKYSPSSALHKHHRNWRDPRPFGTFLDFLVKGQVLDSLQTVVDKATERIATMKTEAGVPLVEVQDPVEVPAGGRRVRARPSLSTMHRHLVRPSLCTGNPNNYPSCSSSMSDSHSNFTAGWHGSHSRDSDLGYNGLGPLPPMKDKLLQEKSLKRLLQLENRGKSLGQFCSQRDSLLWDSMGSQSSSQWTPEHPLLGFSSLLGSSLGTPEASELGPGKRELIFLKQEFNKEINSLLSQPASLDLPGYCSLREPHRTLDFLAEHHLFPALQRVVSQAVDKLSGACLHNGCPLFPSEWEPTTKPNLNSDSNSEVTPDSKWATTDQGEERYDYPLPTTASSLRMVHRKSTKSRGWDKPKEDVSSMSSDQEATRIRLKVIPTEKPKIPSPHYRQEAPDQDPKVQKPPMSTSGALSSKQRARPWRRLHLILPAPGIKVEVPLSQTRLTQVPAPHASPCPLSSHHLPVFSPLTSLVRSFSSSLTSLHPKMSSSKGQGLRDLGAGLQGNGPFSHQS</sequence>
<name>A0A7J7RNB8_RHIFE</name>
<feature type="region of interest" description="Disordered" evidence="1">
    <location>
        <begin position="40"/>
        <end position="61"/>
    </location>
</feature>
<evidence type="ECO:0000256" key="1">
    <source>
        <dbReference type="SAM" id="MobiDB-lite"/>
    </source>
</evidence>
<feature type="compositionally biased region" description="Basic and acidic residues" evidence="1">
    <location>
        <begin position="424"/>
        <end position="446"/>
    </location>
</feature>
<feature type="compositionally biased region" description="Basic and acidic residues" evidence="1">
    <location>
        <begin position="397"/>
        <end position="406"/>
    </location>
</feature>
<dbReference type="PANTHER" id="PTHR36861:SF1">
    <property type="entry name" value="COILED-COIL DOMAIN-CONTAINING PROTEIN 116"/>
    <property type="match status" value="1"/>
</dbReference>
<dbReference type="Pfam" id="PF15774">
    <property type="entry name" value="DUF4702"/>
    <property type="match status" value="1"/>
</dbReference>
<dbReference type="PANTHER" id="PTHR36861">
    <property type="entry name" value="COILED-COIL DOMAIN-CONTAINING PROTEIN 116"/>
    <property type="match status" value="1"/>
</dbReference>
<comment type="caution">
    <text evidence="2">The sequence shown here is derived from an EMBL/GenBank/DDBJ whole genome shotgun (WGS) entry which is preliminary data.</text>
</comment>
<organism evidence="2 3">
    <name type="scientific">Rhinolophus ferrumequinum</name>
    <name type="common">Greater horseshoe bat</name>
    <dbReference type="NCBI Taxonomy" id="59479"/>
    <lineage>
        <taxon>Eukaryota</taxon>
        <taxon>Metazoa</taxon>
        <taxon>Chordata</taxon>
        <taxon>Craniata</taxon>
        <taxon>Vertebrata</taxon>
        <taxon>Euteleostomi</taxon>
        <taxon>Mammalia</taxon>
        <taxon>Eutheria</taxon>
        <taxon>Laurasiatheria</taxon>
        <taxon>Chiroptera</taxon>
        <taxon>Yinpterochiroptera</taxon>
        <taxon>Rhinolophoidea</taxon>
        <taxon>Rhinolophidae</taxon>
        <taxon>Rhinolophinae</taxon>
        <taxon>Rhinolophus</taxon>
    </lineage>
</organism>
<dbReference type="InterPro" id="IPR031532">
    <property type="entry name" value="DUF4702"/>
</dbReference>
<dbReference type="Proteomes" id="UP000585614">
    <property type="component" value="Unassembled WGS sequence"/>
</dbReference>
<feature type="region of interest" description="Disordered" evidence="1">
    <location>
        <begin position="526"/>
        <end position="556"/>
    </location>
</feature>
<protein>
    <submittedName>
        <fullName evidence="2">Coiled-coil domain containing 116</fullName>
    </submittedName>
</protein>
<proteinExistence type="predicted"/>
<dbReference type="GO" id="GO:0005813">
    <property type="term" value="C:centrosome"/>
    <property type="evidence" value="ECO:0007669"/>
    <property type="project" value="TreeGrafter"/>
</dbReference>
<dbReference type="EMBL" id="JACAGC010000025">
    <property type="protein sequence ID" value="KAF6277690.1"/>
    <property type="molecule type" value="Genomic_DNA"/>
</dbReference>
<dbReference type="AlphaFoldDB" id="A0A7J7RNB8"/>
<feature type="compositionally biased region" description="Polar residues" evidence="1">
    <location>
        <begin position="347"/>
        <end position="369"/>
    </location>
</feature>
<feature type="compositionally biased region" description="Polar residues" evidence="1">
    <location>
        <begin position="450"/>
        <end position="460"/>
    </location>
</feature>
<evidence type="ECO:0000313" key="3">
    <source>
        <dbReference type="Proteomes" id="UP000585614"/>
    </source>
</evidence>
<evidence type="ECO:0000313" key="2">
    <source>
        <dbReference type="EMBL" id="KAF6277690.1"/>
    </source>
</evidence>